<protein>
    <submittedName>
        <fullName evidence="1">Uncharacterized protein</fullName>
    </submittedName>
</protein>
<evidence type="ECO:0000313" key="2">
    <source>
        <dbReference type="Proteomes" id="UP001234297"/>
    </source>
</evidence>
<gene>
    <name evidence="1" type="ORF">MRB53_032314</name>
</gene>
<dbReference type="EMBL" id="CM056819">
    <property type="protein sequence ID" value="KAJ8623784.1"/>
    <property type="molecule type" value="Genomic_DNA"/>
</dbReference>
<evidence type="ECO:0000313" key="1">
    <source>
        <dbReference type="EMBL" id="KAJ8623784.1"/>
    </source>
</evidence>
<keyword evidence="2" id="KW-1185">Reference proteome</keyword>
<accession>A0ACC2KRH0</accession>
<dbReference type="Proteomes" id="UP001234297">
    <property type="component" value="Chromosome 11"/>
</dbReference>
<organism evidence="1 2">
    <name type="scientific">Persea americana</name>
    <name type="common">Avocado</name>
    <dbReference type="NCBI Taxonomy" id="3435"/>
    <lineage>
        <taxon>Eukaryota</taxon>
        <taxon>Viridiplantae</taxon>
        <taxon>Streptophyta</taxon>
        <taxon>Embryophyta</taxon>
        <taxon>Tracheophyta</taxon>
        <taxon>Spermatophyta</taxon>
        <taxon>Magnoliopsida</taxon>
        <taxon>Magnoliidae</taxon>
        <taxon>Laurales</taxon>
        <taxon>Lauraceae</taxon>
        <taxon>Persea</taxon>
    </lineage>
</organism>
<name>A0ACC2KRH0_PERAE</name>
<proteinExistence type="predicted"/>
<comment type="caution">
    <text evidence="1">The sequence shown here is derived from an EMBL/GenBank/DDBJ whole genome shotgun (WGS) entry which is preliminary data.</text>
</comment>
<reference evidence="1 2" key="1">
    <citation type="journal article" date="2022" name="Hortic Res">
        <title>A haplotype resolved chromosomal level avocado genome allows analysis of novel avocado genes.</title>
        <authorList>
            <person name="Nath O."/>
            <person name="Fletcher S.J."/>
            <person name="Hayward A."/>
            <person name="Shaw L.M."/>
            <person name="Masouleh A.K."/>
            <person name="Furtado A."/>
            <person name="Henry R.J."/>
            <person name="Mitter N."/>
        </authorList>
    </citation>
    <scope>NUCLEOTIDE SEQUENCE [LARGE SCALE GENOMIC DNA]</scope>
    <source>
        <strain evidence="2">cv. Hass</strain>
    </source>
</reference>
<sequence length="192" mass="20673">MARVLGATLGGEEGAVFNVSGGLFLLCVIVAWLSIMSMVIFGCGDDDDDSSNSTHGHGPKDSGGPPAAAYHDTHSVAPIASAAGAAVNWGPSGGVVPLSSRLELILLRQPESILPRSRQTFPLYISSMHPFNTPNDPLIPHDEYPTIRMLSNRESARHSRRRKEAHLSELEQQRSHFYQAKILSGPESTDCS</sequence>